<gene>
    <name evidence="1" type="ORF">M6B38_142100</name>
</gene>
<keyword evidence="2" id="KW-1185">Reference proteome</keyword>
<evidence type="ECO:0000313" key="1">
    <source>
        <dbReference type="EMBL" id="KAJ6813568.1"/>
    </source>
</evidence>
<dbReference type="Proteomes" id="UP001140949">
    <property type="component" value="Unassembled WGS sequence"/>
</dbReference>
<accession>A0AAX6FBK8</accession>
<reference evidence="1" key="1">
    <citation type="journal article" date="2023" name="GigaByte">
        <title>Genome assembly of the bearded iris, Iris pallida Lam.</title>
        <authorList>
            <person name="Bruccoleri R.E."/>
            <person name="Oakeley E.J."/>
            <person name="Faust A.M.E."/>
            <person name="Altorfer M."/>
            <person name="Dessus-Babus S."/>
            <person name="Burckhardt D."/>
            <person name="Oertli M."/>
            <person name="Naumann U."/>
            <person name="Petersen F."/>
            <person name="Wong J."/>
        </authorList>
    </citation>
    <scope>NUCLEOTIDE SEQUENCE</scope>
    <source>
        <strain evidence="1">GSM-AAB239-AS_SAM_17_03QT</strain>
    </source>
</reference>
<dbReference type="AlphaFoldDB" id="A0AAX6FBK8"/>
<reference evidence="1" key="2">
    <citation type="submission" date="2023-04" db="EMBL/GenBank/DDBJ databases">
        <authorList>
            <person name="Bruccoleri R.E."/>
            <person name="Oakeley E.J."/>
            <person name="Faust A.-M."/>
            <person name="Dessus-Babus S."/>
            <person name="Altorfer M."/>
            <person name="Burckhardt D."/>
            <person name="Oertli M."/>
            <person name="Naumann U."/>
            <person name="Petersen F."/>
            <person name="Wong J."/>
        </authorList>
    </citation>
    <scope>NUCLEOTIDE SEQUENCE</scope>
    <source>
        <strain evidence="1">GSM-AAB239-AS_SAM_17_03QT</strain>
        <tissue evidence="1">Leaf</tissue>
    </source>
</reference>
<sequence>MLLMIRRGGGESLVTSDGMVFLLHSRPLPCWVRSHGRSTILNKILFLVLSGGDRTGDFYVIPPGSPPLLLFLRPCSLSVFVHWFAFSISEWRKLLHRNYTTLNNLRYQFAINMYAKSRYQFAINMYAKPSRYNFAYSLYSIKLLIQR</sequence>
<comment type="caution">
    <text evidence="1">The sequence shown here is derived from an EMBL/GenBank/DDBJ whole genome shotgun (WGS) entry which is preliminary data.</text>
</comment>
<dbReference type="EMBL" id="JANAVB010030220">
    <property type="protein sequence ID" value="KAJ6813568.1"/>
    <property type="molecule type" value="Genomic_DNA"/>
</dbReference>
<name>A0AAX6FBK8_IRIPA</name>
<proteinExistence type="predicted"/>
<organism evidence="1 2">
    <name type="scientific">Iris pallida</name>
    <name type="common">Sweet iris</name>
    <dbReference type="NCBI Taxonomy" id="29817"/>
    <lineage>
        <taxon>Eukaryota</taxon>
        <taxon>Viridiplantae</taxon>
        <taxon>Streptophyta</taxon>
        <taxon>Embryophyta</taxon>
        <taxon>Tracheophyta</taxon>
        <taxon>Spermatophyta</taxon>
        <taxon>Magnoliopsida</taxon>
        <taxon>Liliopsida</taxon>
        <taxon>Asparagales</taxon>
        <taxon>Iridaceae</taxon>
        <taxon>Iridoideae</taxon>
        <taxon>Irideae</taxon>
        <taxon>Iris</taxon>
    </lineage>
</organism>
<protein>
    <submittedName>
        <fullName evidence="1">Uncharacterized protein</fullName>
    </submittedName>
</protein>
<evidence type="ECO:0000313" key="2">
    <source>
        <dbReference type="Proteomes" id="UP001140949"/>
    </source>
</evidence>